<dbReference type="EMBL" id="LAZR01004090">
    <property type="protein sequence ID" value="KKN11891.1"/>
    <property type="molecule type" value="Genomic_DNA"/>
</dbReference>
<accession>A0A0F9QFA7</accession>
<dbReference type="AlphaFoldDB" id="A0A0F9QFA7"/>
<comment type="caution">
    <text evidence="1">The sequence shown here is derived from an EMBL/GenBank/DDBJ whole genome shotgun (WGS) entry which is preliminary data.</text>
</comment>
<gene>
    <name evidence="1" type="ORF">LCGC14_1021900</name>
</gene>
<sequence length="148" mass="17059">MHIAYNCNKLDAFSNNEESYYSEVTYDGSGFIFMIRQSLIEADGLTGPERRYVEIVESILEYCHDPDLHIHEVQLIIPPHLSPIGRTQMVEIAAIFSAEEPYLQATRPAYIYTLCDGQSFIDSSFGTSERYLRNRTKLMAFDMAHYDE</sequence>
<organism evidence="1">
    <name type="scientific">marine sediment metagenome</name>
    <dbReference type="NCBI Taxonomy" id="412755"/>
    <lineage>
        <taxon>unclassified sequences</taxon>
        <taxon>metagenomes</taxon>
        <taxon>ecological metagenomes</taxon>
    </lineage>
</organism>
<evidence type="ECO:0000313" key="1">
    <source>
        <dbReference type="EMBL" id="KKN11891.1"/>
    </source>
</evidence>
<name>A0A0F9QFA7_9ZZZZ</name>
<proteinExistence type="predicted"/>
<protein>
    <submittedName>
        <fullName evidence="1">Uncharacterized protein</fullName>
    </submittedName>
</protein>
<reference evidence="1" key="1">
    <citation type="journal article" date="2015" name="Nature">
        <title>Complex archaea that bridge the gap between prokaryotes and eukaryotes.</title>
        <authorList>
            <person name="Spang A."/>
            <person name="Saw J.H."/>
            <person name="Jorgensen S.L."/>
            <person name="Zaremba-Niedzwiedzka K."/>
            <person name="Martijn J."/>
            <person name="Lind A.E."/>
            <person name="van Eijk R."/>
            <person name="Schleper C."/>
            <person name="Guy L."/>
            <person name="Ettema T.J."/>
        </authorList>
    </citation>
    <scope>NUCLEOTIDE SEQUENCE</scope>
</reference>